<dbReference type="PATRIC" id="fig|176280.10.peg.1246"/>
<dbReference type="HOGENOM" id="CLU_069129_5_2_9"/>
<evidence type="ECO:0000313" key="3">
    <source>
        <dbReference type="EMBL" id="AAO04876.1"/>
    </source>
</evidence>
<protein>
    <recommendedName>
        <fullName evidence="2">Methyltransferase domain-containing protein</fullName>
    </recommendedName>
</protein>
<dbReference type="SUPFAM" id="SSF53335">
    <property type="entry name" value="S-adenosyl-L-methionine-dependent methyltransferases"/>
    <property type="match status" value="1"/>
</dbReference>
<evidence type="ECO:0000313" key="4">
    <source>
        <dbReference type="Proteomes" id="UP000001411"/>
    </source>
</evidence>
<dbReference type="Proteomes" id="UP000001411">
    <property type="component" value="Chromosome"/>
</dbReference>
<name>A0A0H2VGG4_STAES</name>
<dbReference type="GO" id="GO:0016740">
    <property type="term" value="F:transferase activity"/>
    <property type="evidence" value="ECO:0007669"/>
    <property type="project" value="UniProtKB-KW"/>
</dbReference>
<organism evidence="3 4">
    <name type="scientific">Staphylococcus epidermidis (strain ATCC 12228 / FDA PCI 1200)</name>
    <dbReference type="NCBI Taxonomy" id="176280"/>
    <lineage>
        <taxon>Bacteria</taxon>
        <taxon>Bacillati</taxon>
        <taxon>Bacillota</taxon>
        <taxon>Bacilli</taxon>
        <taxon>Bacillales</taxon>
        <taxon>Staphylococcaceae</taxon>
        <taxon>Staphylococcus</taxon>
    </lineage>
</organism>
<feature type="domain" description="Methyltransferase" evidence="2">
    <location>
        <begin position="39"/>
        <end position="128"/>
    </location>
</feature>
<accession>A0A0H2VGG4</accession>
<dbReference type="AlphaFoldDB" id="A0A0H2VGG4"/>
<dbReference type="InterPro" id="IPR029063">
    <property type="entry name" value="SAM-dependent_MTases_sf"/>
</dbReference>
<proteinExistence type="predicted"/>
<dbReference type="OrthoDB" id="9811589at2"/>
<dbReference type="CDD" id="cd02440">
    <property type="entry name" value="AdoMet_MTases"/>
    <property type="match status" value="1"/>
</dbReference>
<dbReference type="Gene3D" id="2.20.25.110">
    <property type="entry name" value="S-adenosyl-L-methionine-dependent methyltransferases"/>
    <property type="match status" value="1"/>
</dbReference>
<dbReference type="PANTHER" id="PTHR43861">
    <property type="entry name" value="TRANS-ACONITATE 2-METHYLTRANSFERASE-RELATED"/>
    <property type="match status" value="1"/>
</dbReference>
<dbReference type="eggNOG" id="COG2226">
    <property type="taxonomic scope" value="Bacteria"/>
</dbReference>
<dbReference type="Pfam" id="PF13649">
    <property type="entry name" value="Methyltransf_25"/>
    <property type="match status" value="1"/>
</dbReference>
<reference evidence="3 4" key="1">
    <citation type="journal article" date="2003" name="Mol. Microbiol.">
        <title>Genome-based analysis of virulence genes in a non-biofilm-forming Staphylococcus epidermidis strain (ATCC 12228).</title>
        <authorList>
            <person name="Zhang Y.Q."/>
            <person name="Ren S.X."/>
            <person name="Li H.L."/>
            <person name="Wang Y.X."/>
            <person name="Fu G."/>
            <person name="Yang J."/>
            <person name="Qin Z.Q."/>
            <person name="Miao Y.G."/>
            <person name="Wang W.Y."/>
            <person name="Chen R.S."/>
            <person name="Shen Y."/>
            <person name="Chen Z."/>
            <person name="Yuan Z.H."/>
            <person name="Zhao G.P."/>
            <person name="Qu D."/>
            <person name="Danchin A."/>
            <person name="Wen Y.M."/>
        </authorList>
    </citation>
    <scope>NUCLEOTIDE SEQUENCE [LARGE SCALE GENOMIC DNA]</scope>
    <source>
        <strain evidence="4">ATCC 12228 / FDA PCI 1200</strain>
    </source>
</reference>
<keyword evidence="1" id="KW-0808">Transferase</keyword>
<dbReference type="RefSeq" id="WP_002440107.1">
    <property type="nucleotide sequence ID" value="NC_004461.1"/>
</dbReference>
<gene>
    <name evidence="3" type="ordered locus">SE_1277</name>
</gene>
<dbReference type="Gene3D" id="3.40.50.150">
    <property type="entry name" value="Vaccinia Virus protein VP39"/>
    <property type="match status" value="1"/>
</dbReference>
<sequence length="239" mass="28174">MNQYEDMSLVYDKLTQDQPYHSWFNIVEHFLPSDSHDLLDIGCGTGNLTQLLTSLGEVTGMDISVDMLSIARQKTNQVKWIEGNMTHFNLNKKFNMITIFCDSLNYLETLNDVKMTFERVYQHLNKNGVFIFDVHTVHKMKTLFNNKSYIDESDNVFVGWDAICGDEPLSVYHEMTFFVSQQNGLYQRFDESHYQRTYEEQIYRNLLKDVGYHSVKTFTDFNIHSHEEDAHRLFFVAKK</sequence>
<evidence type="ECO:0000256" key="1">
    <source>
        <dbReference type="ARBA" id="ARBA00022679"/>
    </source>
</evidence>
<dbReference type="KEGG" id="sep:SE_1277"/>
<dbReference type="InterPro" id="IPR041698">
    <property type="entry name" value="Methyltransf_25"/>
</dbReference>
<dbReference type="EMBL" id="AE015929">
    <property type="protein sequence ID" value="AAO04876.1"/>
    <property type="molecule type" value="Genomic_DNA"/>
</dbReference>
<evidence type="ECO:0000259" key="2">
    <source>
        <dbReference type="Pfam" id="PF13649"/>
    </source>
</evidence>